<dbReference type="SUPFAM" id="SSF53383">
    <property type="entry name" value="PLP-dependent transferases"/>
    <property type="match status" value="1"/>
</dbReference>
<dbReference type="InterPro" id="IPR015421">
    <property type="entry name" value="PyrdxlP-dep_Trfase_major"/>
</dbReference>
<proteinExistence type="inferred from homology"/>
<dbReference type="Gene3D" id="3.40.640.10">
    <property type="entry name" value="Type I PLP-dependent aspartate aminotransferase-like (Major domain)"/>
    <property type="match status" value="1"/>
</dbReference>
<keyword evidence="6 8" id="KW-0456">Lyase</keyword>
<evidence type="ECO:0000256" key="2">
    <source>
        <dbReference type="ARBA" id="ARBA00009533"/>
    </source>
</evidence>
<dbReference type="KEGG" id="lak:106170403"/>
<dbReference type="InterPro" id="IPR002129">
    <property type="entry name" value="PyrdxlP-dep_de-COase"/>
</dbReference>
<dbReference type="PROSITE" id="PS00392">
    <property type="entry name" value="DDC_GAD_HDC_YDC"/>
    <property type="match status" value="1"/>
</dbReference>
<comment type="subunit">
    <text evidence="3">Homodimer.</text>
</comment>
<evidence type="ECO:0000256" key="1">
    <source>
        <dbReference type="ARBA" id="ARBA00001933"/>
    </source>
</evidence>
<dbReference type="OrthoDB" id="392571at2759"/>
<reference evidence="10" key="1">
    <citation type="journal article" date="2015" name="Nat. Commun.">
        <title>The Lingula genome provides insights into brachiopod evolution and the origin of phosphate biomineralization.</title>
        <authorList>
            <person name="Luo Y.J."/>
            <person name="Takeuchi T."/>
            <person name="Koyanagi R."/>
            <person name="Yamada L."/>
            <person name="Kanda M."/>
            <person name="Khalturina M."/>
            <person name="Fujie M."/>
            <person name="Yamasaki S.I."/>
            <person name="Endo K."/>
            <person name="Satoh N."/>
        </authorList>
    </citation>
    <scope>NUCLEOTIDE SEQUENCE</scope>
</reference>
<sequence length="545" mass="61275">MALSEKMMKYRKVDHQNGADHPFVYNSSGIQNGKHAGSRNGAVGNGMVHVTEQNGSSHNGRHHRSKSQKFLEDVFDMMMSEAVEKGTDPKSKVLEFQQPEELATKLDIQLGHEGCEDGQLLEMCRKTIQYSVKSGHPHFFNQLFQGFDVKGLAGAWVTEALNTSSYTYEMAPAFTLIEQEVLMNLRKLVGYPGGEGDGIFTPGGSIANIYGVNLARFSKFPEIKSKGMQALPRICGFTSQQSHYSLKKAFALLGIGLDNLIPVPCDDTGRMIPSELENAIQQAKNSGAVPFFVGATAGTTVLGAYDPLNAIADICERHQLWMHIDAAWGGGVLFSKKYRHYMEGAHRADSVTWDPHKMMGAPLQCAVFLLKHQKVLNEAHCANACYLFQQDKCYDISYDTGDKSVQCGRKVDAFKLWLMWKERGHKGFERDIDNIFDMSRYLTQLVKDREGFELVLGEPQCTNVCFWYIPPSLRSLKRTAEWWQKLGKVAPKIKERMMVEGTMMVGYQPLGDYVNFIRMVISNLNVTKEDMEFVVDEIERLGKDL</sequence>
<evidence type="ECO:0000256" key="8">
    <source>
        <dbReference type="RuleBase" id="RU000382"/>
    </source>
</evidence>
<dbReference type="FunCoup" id="A0A2R2MNC9">
    <property type="interactions" value="190"/>
</dbReference>
<dbReference type="AlphaFoldDB" id="A0A2R2MNC9"/>
<dbReference type="GO" id="GO:0019752">
    <property type="term" value="P:carboxylic acid metabolic process"/>
    <property type="evidence" value="ECO:0007669"/>
    <property type="project" value="InterPro"/>
</dbReference>
<dbReference type="GO" id="GO:0005737">
    <property type="term" value="C:cytoplasm"/>
    <property type="evidence" value="ECO:0007669"/>
    <property type="project" value="TreeGrafter"/>
</dbReference>
<evidence type="ECO:0000313" key="9">
    <source>
        <dbReference type="Proteomes" id="UP000085678"/>
    </source>
</evidence>
<dbReference type="STRING" id="7574.A0A2R2MNC9"/>
<dbReference type="InterPro" id="IPR021115">
    <property type="entry name" value="Pyridoxal-P_BS"/>
</dbReference>
<dbReference type="PANTHER" id="PTHR45677:SF8">
    <property type="entry name" value="CYSTEINE SULFINIC ACID DECARBOXYLASE"/>
    <property type="match status" value="1"/>
</dbReference>
<comment type="similarity">
    <text evidence="2 8">Belongs to the group II decarboxylase family.</text>
</comment>
<dbReference type="InterPro" id="IPR015424">
    <property type="entry name" value="PyrdxlP-dep_Trfase"/>
</dbReference>
<dbReference type="GeneID" id="106170403"/>
<evidence type="ECO:0000256" key="4">
    <source>
        <dbReference type="ARBA" id="ARBA00022793"/>
    </source>
</evidence>
<dbReference type="Gene3D" id="3.90.1150.170">
    <property type="match status" value="1"/>
</dbReference>
<gene>
    <name evidence="10" type="primary">LOC106170403</name>
</gene>
<dbReference type="RefSeq" id="XP_023931572.1">
    <property type="nucleotide sequence ID" value="XM_024075804.1"/>
</dbReference>
<protein>
    <submittedName>
        <fullName evidence="10">Cysteine sulfinic acid decarboxylase</fullName>
    </submittedName>
</protein>
<dbReference type="FunFam" id="3.40.640.10:FF:000016">
    <property type="entry name" value="Glutamate decarboxylase like 1"/>
    <property type="match status" value="1"/>
</dbReference>
<keyword evidence="9" id="KW-1185">Reference proteome</keyword>
<evidence type="ECO:0000256" key="7">
    <source>
        <dbReference type="PIRSR" id="PIRSR602129-50"/>
    </source>
</evidence>
<dbReference type="Pfam" id="PF00282">
    <property type="entry name" value="Pyridoxal_deC"/>
    <property type="match status" value="1"/>
</dbReference>
<evidence type="ECO:0000256" key="6">
    <source>
        <dbReference type="ARBA" id="ARBA00023239"/>
    </source>
</evidence>
<organism evidence="9 10">
    <name type="scientific">Lingula anatina</name>
    <name type="common">Brachiopod</name>
    <name type="synonym">Lingula unguis</name>
    <dbReference type="NCBI Taxonomy" id="7574"/>
    <lineage>
        <taxon>Eukaryota</taxon>
        <taxon>Metazoa</taxon>
        <taxon>Spiralia</taxon>
        <taxon>Lophotrochozoa</taxon>
        <taxon>Brachiopoda</taxon>
        <taxon>Linguliformea</taxon>
        <taxon>Lingulata</taxon>
        <taxon>Lingulida</taxon>
        <taxon>Linguloidea</taxon>
        <taxon>Lingulidae</taxon>
        <taxon>Lingula</taxon>
    </lineage>
</organism>
<feature type="modified residue" description="N6-(pyridoxal phosphate)lysine" evidence="7">
    <location>
        <position position="357"/>
    </location>
</feature>
<evidence type="ECO:0000313" key="10">
    <source>
        <dbReference type="RefSeq" id="XP_023931572.1"/>
    </source>
</evidence>
<name>A0A2R2MNC9_LINAN</name>
<reference evidence="10" key="2">
    <citation type="submission" date="2025-08" db="UniProtKB">
        <authorList>
            <consortium name="RefSeq"/>
        </authorList>
    </citation>
    <scope>IDENTIFICATION</scope>
</reference>
<keyword evidence="5 7" id="KW-0663">Pyridoxal phosphate</keyword>
<dbReference type="GO" id="GO:0016831">
    <property type="term" value="F:carboxy-lyase activity"/>
    <property type="evidence" value="ECO:0007669"/>
    <property type="project" value="UniProtKB-KW"/>
</dbReference>
<dbReference type="GO" id="GO:0030170">
    <property type="term" value="F:pyridoxal phosphate binding"/>
    <property type="evidence" value="ECO:0007669"/>
    <property type="project" value="InterPro"/>
</dbReference>
<comment type="cofactor">
    <cofactor evidence="1 7 8">
        <name>pyridoxal 5'-phosphate</name>
        <dbReference type="ChEBI" id="CHEBI:597326"/>
    </cofactor>
</comment>
<dbReference type="PANTHER" id="PTHR45677">
    <property type="entry name" value="GLUTAMATE DECARBOXYLASE-RELATED"/>
    <property type="match status" value="1"/>
</dbReference>
<dbReference type="CDD" id="cd06450">
    <property type="entry name" value="DOPA_deC_like"/>
    <property type="match status" value="1"/>
</dbReference>
<evidence type="ECO:0000256" key="3">
    <source>
        <dbReference type="ARBA" id="ARBA00011738"/>
    </source>
</evidence>
<dbReference type="InParanoid" id="A0A2R2MNC9"/>
<evidence type="ECO:0000256" key="5">
    <source>
        <dbReference type="ARBA" id="ARBA00022898"/>
    </source>
</evidence>
<keyword evidence="4" id="KW-0210">Decarboxylase</keyword>
<dbReference type="Proteomes" id="UP000085678">
    <property type="component" value="Unplaced"/>
</dbReference>
<accession>A0A2R2MNC9</accession>